<feature type="domain" description="DUF7933" evidence="3">
    <location>
        <begin position="24"/>
        <end position="148"/>
    </location>
</feature>
<comment type="caution">
    <text evidence="4">The sequence shown here is derived from an EMBL/GenBank/DDBJ whole genome shotgun (WGS) entry which is preliminary data.</text>
</comment>
<gene>
    <name evidence="4" type="ORF">M0G41_12430</name>
</gene>
<feature type="domain" description="DUF7933" evidence="3">
    <location>
        <begin position="1071"/>
        <end position="1189"/>
    </location>
</feature>
<keyword evidence="2" id="KW-0732">Signal</keyword>
<feature type="domain" description="DUF7933" evidence="3">
    <location>
        <begin position="1321"/>
        <end position="1436"/>
    </location>
</feature>
<dbReference type="InterPro" id="IPR051172">
    <property type="entry name" value="Chlamydia_OmcB"/>
</dbReference>
<keyword evidence="5" id="KW-1185">Reference proteome</keyword>
<sequence>MRNALLGLALVAAVGGAQAGAVGPTFNKAFAPDTIGPGSSSALTFTIDNSGFPQGATSLSFSDSLPAGVTIAATGAVSNGCGGTLVAPAGTSTINFSDGVVGANGVCTIVVDVTSAAVGTHTNVSSVLSFDTGSGVTPGNSATDDLVVAADRPGFSKSFSPSGVAFGGRSTLTFLIDNSLNASTAFSAQFTDSLPLGVRVASPSNVFTDCTGGSAAAAPGGSTISLSDAVLSAGTLCTVSVDVVADAAGMLNNRSGSLTSLDGGLNSVDSGFATAALQSTAGDLTLVKRFLDDPVAPGGQVRLQFEIANRSRTDSATAISFSDDLDAALSGLVVSSSLPLNPCGAGSSLSGASTLTLSSGTLAAEASCTFEVTLAVPTGATPGTYTNTTSSLTATLGGSPGTYSAASDLLFVQEVPVLTITSPAAPVAAGDTFVVTYALQNVSTSNSATDIAFSLAHSDLSPSITITTLPAAGSCGAGSIFSQQNDFPTSGQNSFRVQSAQLAPSASCSFDVTYQAGGDAPPGNFSAMSTEVSATVGGGPVQGGGDQLNVTVLAAPTLTHSFDPSTVRAGDTVDITYTLQLSANSPGDASLVGFTHDLNSVLTGLTAVGLPQTNACGTISGTGNLTFSNGTLAAGDSCQFTVTAQVPSTIASGSTTSTTSVITAEVLGASVTSPASVANLVASNLVYSQDVTNDPVRKGDTVTLEFTFQNRGADAITGIFFTEALNADLTGLASTSGTLNDVCGSGSSITGTTLLIFTGGNLAPGGQCTFSVTLQVPAGAAVNTYPLSTSSVTFTENSTGITLPPMSTTLEVTALTFDKDFTDDPVAPGGSVTLQYTIENPAASGADAMSISFSDNLGAALSGLAATGLPQSNVCGTGSTLSGTGTIVLSGGVLAPGASCTFQVTLSVPTGVGGNFTSTSSALAVGATEEAPPASDVLSVNPVTFSAAVLSPSAPGGTTQLQFTLQDLGGAARSSLAFSINLGASLSGLVAQGPLPSSPCGAGSTLSGTGLLQLNGGSLAASGSCSFTVNLAVPGGAAAGVYPLVTSSLTDAGLQVSASASTSLQVVIAGFSKAFAPSSVVLGGTSTLTFTIDNSAASVGLTGLGFTDALPAGMVVATPANASSGCGGTLTAAAGSGTVSFSGGTVGAGNVCTLQVDVRANATGSLVNTTGALQTAIGSMGSASATLTVSSLPTFSKVFSPSSIAVDQVSTLIFTISNAGSSIALTGLDFIDSMPDGLTVANPPNASTTCTGGSLVALPGSSTISYGNGSLAAGATCTVQADVRAAGGGTYVNTSGDLASNVGNLGNATATLTVSDVPLNFSKTISPTAVLPGGQVTVDYLIQNSSTTVAVSALTFTDDFASLIPGAAAVGLPLANPCGTGSQINGTGLVTLTGGQIAAGGQCSFSITVQLPAGAVPGSYTSTSSAVTGTGGTGTAAGPAASAPINIVALPTFTKQMPPSAQPGTLIPLTFTLSQPANGGNVTGLAFTDDLEAFIPGARAEGLPQSNVCGAGSLLSGSAVVMFQGGSLNAGQSCTFVVSVRLPANLVGTNFTNVTSPLSGSFGAVAVNGGPGSAASSGLSLQSQRTAIIPVGGWPLALIMVGLLGAIGAGRLRR</sequence>
<accession>A0ABT0GIV5</accession>
<organism evidence="4 5">
    <name type="scientific">Pseudomarimonas salicorniae</name>
    <dbReference type="NCBI Taxonomy" id="2933270"/>
    <lineage>
        <taxon>Bacteria</taxon>
        <taxon>Pseudomonadati</taxon>
        <taxon>Pseudomonadota</taxon>
        <taxon>Gammaproteobacteria</taxon>
        <taxon>Lysobacterales</taxon>
        <taxon>Lysobacteraceae</taxon>
        <taxon>Pseudomarimonas</taxon>
    </lineage>
</organism>
<dbReference type="InterPro" id="IPR057693">
    <property type="entry name" value="DUF7933"/>
</dbReference>
<feature type="domain" description="DUF7933" evidence="3">
    <location>
        <begin position="954"/>
        <end position="1066"/>
    </location>
</feature>
<evidence type="ECO:0000259" key="3">
    <source>
        <dbReference type="Pfam" id="PF25564"/>
    </source>
</evidence>
<feature type="domain" description="DUF7933" evidence="3">
    <location>
        <begin position="816"/>
        <end position="940"/>
    </location>
</feature>
<keyword evidence="1" id="KW-1133">Transmembrane helix</keyword>
<dbReference type="PANTHER" id="PTHR34819:SF3">
    <property type="entry name" value="CELL SURFACE PROTEIN"/>
    <property type="match status" value="1"/>
</dbReference>
<evidence type="ECO:0000313" key="5">
    <source>
        <dbReference type="Proteomes" id="UP001431449"/>
    </source>
</evidence>
<dbReference type="Pfam" id="PF25564">
    <property type="entry name" value="DUF7933"/>
    <property type="match status" value="11"/>
</dbReference>
<feature type="domain" description="DUF7933" evidence="3">
    <location>
        <begin position="1451"/>
        <end position="1568"/>
    </location>
</feature>
<feature type="domain" description="DUF7933" evidence="3">
    <location>
        <begin position="693"/>
        <end position="797"/>
    </location>
</feature>
<feature type="chain" id="PRO_5047174840" evidence="2">
    <location>
        <begin position="20"/>
        <end position="1614"/>
    </location>
</feature>
<proteinExistence type="predicted"/>
<dbReference type="RefSeq" id="WP_248209796.1">
    <property type="nucleotide sequence ID" value="NZ_JALNMH010000010.1"/>
</dbReference>
<dbReference type="Gene3D" id="2.60.40.680">
    <property type="match status" value="1"/>
</dbReference>
<feature type="signal peptide" evidence="2">
    <location>
        <begin position="1"/>
        <end position="19"/>
    </location>
</feature>
<keyword evidence="1" id="KW-0472">Membrane</keyword>
<feature type="domain" description="DUF7933" evidence="3">
    <location>
        <begin position="285"/>
        <end position="405"/>
    </location>
</feature>
<evidence type="ECO:0000256" key="2">
    <source>
        <dbReference type="SAM" id="SignalP"/>
    </source>
</evidence>
<dbReference type="EMBL" id="JALNMH010000010">
    <property type="protein sequence ID" value="MCK7594475.1"/>
    <property type="molecule type" value="Genomic_DNA"/>
</dbReference>
<keyword evidence="1" id="KW-0812">Transmembrane</keyword>
<dbReference type="PANTHER" id="PTHR34819">
    <property type="entry name" value="LARGE CYSTEINE-RICH PERIPLASMIC PROTEIN OMCB"/>
    <property type="match status" value="1"/>
</dbReference>
<feature type="domain" description="DUF7933" evidence="3">
    <location>
        <begin position="153"/>
        <end position="277"/>
    </location>
</feature>
<feature type="domain" description="DUF7933" evidence="3">
    <location>
        <begin position="556"/>
        <end position="668"/>
    </location>
</feature>
<protein>
    <submittedName>
        <fullName evidence="4">DUF11 domain-containing protein</fullName>
    </submittedName>
</protein>
<dbReference type="Proteomes" id="UP001431449">
    <property type="component" value="Unassembled WGS sequence"/>
</dbReference>
<feature type="transmembrane region" description="Helical" evidence="1">
    <location>
        <begin position="1587"/>
        <end position="1609"/>
    </location>
</feature>
<feature type="domain" description="DUF7933" evidence="3">
    <location>
        <begin position="1193"/>
        <end position="1314"/>
    </location>
</feature>
<evidence type="ECO:0000256" key="1">
    <source>
        <dbReference type="SAM" id="Phobius"/>
    </source>
</evidence>
<evidence type="ECO:0000313" key="4">
    <source>
        <dbReference type="EMBL" id="MCK7594475.1"/>
    </source>
</evidence>
<name>A0ABT0GIV5_9GAMM</name>
<reference evidence="4" key="1">
    <citation type="submission" date="2022-04" db="EMBL/GenBank/DDBJ databases">
        <title>Lysobacter sp. CAU 1642 isolated from sea sand.</title>
        <authorList>
            <person name="Kim W."/>
        </authorList>
    </citation>
    <scope>NUCLEOTIDE SEQUENCE</scope>
    <source>
        <strain evidence="4">CAU 1642</strain>
    </source>
</reference>